<dbReference type="Gene3D" id="3.40.50.150">
    <property type="entry name" value="Vaccinia Virus protein VP39"/>
    <property type="match status" value="1"/>
</dbReference>
<reference evidence="2 3" key="1">
    <citation type="submission" date="2019-03" db="EMBL/GenBank/DDBJ databases">
        <title>Genomics of glacier-inhabiting Cryobacterium strains.</title>
        <authorList>
            <person name="Liu Q."/>
            <person name="Xin Y.-H."/>
        </authorList>
    </citation>
    <scope>NUCLEOTIDE SEQUENCE [LARGE SCALE GENOMIC DNA]</scope>
    <source>
        <strain evidence="2 3">CGMCC 1.10440</strain>
    </source>
</reference>
<dbReference type="AlphaFoldDB" id="A0A4R8V978"/>
<dbReference type="EMBL" id="SOFI01000003">
    <property type="protein sequence ID" value="TFB78876.1"/>
    <property type="molecule type" value="Genomic_DNA"/>
</dbReference>
<name>A0A4R8V978_9MICO</name>
<dbReference type="RefSeq" id="WP_104094755.1">
    <property type="nucleotide sequence ID" value="NZ_JACHBP010000001.1"/>
</dbReference>
<dbReference type="CDD" id="cd02440">
    <property type="entry name" value="AdoMet_MTases"/>
    <property type="match status" value="1"/>
</dbReference>
<dbReference type="SUPFAM" id="SSF53335">
    <property type="entry name" value="S-adenosyl-L-methionine-dependent methyltransferases"/>
    <property type="match status" value="1"/>
</dbReference>
<proteinExistence type="predicted"/>
<dbReference type="InterPro" id="IPR029063">
    <property type="entry name" value="SAM-dependent_MTases_sf"/>
</dbReference>
<keyword evidence="2" id="KW-0489">Methyltransferase</keyword>
<dbReference type="OrthoDB" id="9795634at2"/>
<organism evidence="2 3">
    <name type="scientific">Terrimesophilobacter mesophilus</name>
    <dbReference type="NCBI Taxonomy" id="433647"/>
    <lineage>
        <taxon>Bacteria</taxon>
        <taxon>Bacillati</taxon>
        <taxon>Actinomycetota</taxon>
        <taxon>Actinomycetes</taxon>
        <taxon>Micrococcales</taxon>
        <taxon>Microbacteriaceae</taxon>
        <taxon>Terrimesophilobacter</taxon>
    </lineage>
</organism>
<keyword evidence="3" id="KW-1185">Reference proteome</keyword>
<gene>
    <name evidence="2" type="ORF">E3N84_01570</name>
</gene>
<dbReference type="Pfam" id="PF08241">
    <property type="entry name" value="Methyltransf_11"/>
    <property type="match status" value="1"/>
</dbReference>
<evidence type="ECO:0000313" key="2">
    <source>
        <dbReference type="EMBL" id="TFB78876.1"/>
    </source>
</evidence>
<evidence type="ECO:0000259" key="1">
    <source>
        <dbReference type="Pfam" id="PF08241"/>
    </source>
</evidence>
<accession>A0A4R8V978</accession>
<sequence>MSFNDVPAEAYDRFMGRYSTLLAPLFLDFAGLDFADLDLAAASGEGMRVLDVGCGTGALTAELATRFGQESITAVDPSPPFIQAVRERYPQVDAREASAEELPFPAGYFDAAVAQLVVHFLADPVAGLRELQRVTRGGGTIAACVWDFAGENSPLSVFWRAARELDPQVRDESLLPGAREGHLEELFVSAGLQDVVEGALEISRGHSGFDEWWAPYAGGVGPAGVYLAGLDPDRRSELRERCRAELPSGPFVLSARAWAARGRVEVA</sequence>
<dbReference type="PANTHER" id="PTHR42912">
    <property type="entry name" value="METHYLTRANSFERASE"/>
    <property type="match status" value="1"/>
</dbReference>
<feature type="domain" description="Methyltransferase type 11" evidence="1">
    <location>
        <begin position="50"/>
        <end position="142"/>
    </location>
</feature>
<dbReference type="InterPro" id="IPR013216">
    <property type="entry name" value="Methyltransf_11"/>
</dbReference>
<keyword evidence="2" id="KW-0808">Transferase</keyword>
<protein>
    <submittedName>
        <fullName evidence="2">Class I SAM-dependent methyltransferase</fullName>
    </submittedName>
</protein>
<dbReference type="Proteomes" id="UP000298488">
    <property type="component" value="Unassembled WGS sequence"/>
</dbReference>
<dbReference type="InterPro" id="IPR050508">
    <property type="entry name" value="Methyltransf_Superfamily"/>
</dbReference>
<evidence type="ECO:0000313" key="3">
    <source>
        <dbReference type="Proteomes" id="UP000298488"/>
    </source>
</evidence>
<dbReference type="GO" id="GO:0032259">
    <property type="term" value="P:methylation"/>
    <property type="evidence" value="ECO:0007669"/>
    <property type="project" value="UniProtKB-KW"/>
</dbReference>
<dbReference type="GO" id="GO:0008757">
    <property type="term" value="F:S-adenosylmethionine-dependent methyltransferase activity"/>
    <property type="evidence" value="ECO:0007669"/>
    <property type="project" value="InterPro"/>
</dbReference>
<comment type="caution">
    <text evidence="2">The sequence shown here is derived from an EMBL/GenBank/DDBJ whole genome shotgun (WGS) entry which is preliminary data.</text>
</comment>
<dbReference type="PANTHER" id="PTHR42912:SF93">
    <property type="entry name" value="N6-ADENOSINE-METHYLTRANSFERASE TMT1A"/>
    <property type="match status" value="1"/>
</dbReference>